<feature type="transmembrane region" description="Helical" evidence="6">
    <location>
        <begin position="219"/>
        <end position="239"/>
    </location>
</feature>
<feature type="transmembrane region" description="Helical" evidence="6">
    <location>
        <begin position="18"/>
        <end position="39"/>
    </location>
</feature>
<dbReference type="Gene3D" id="1.20.1250.20">
    <property type="entry name" value="MFS general substrate transporter like domains"/>
    <property type="match status" value="1"/>
</dbReference>
<dbReference type="PANTHER" id="PTHR43124:SF3">
    <property type="entry name" value="CHLORAMPHENICOL EFFLUX PUMP RV0191"/>
    <property type="match status" value="1"/>
</dbReference>
<gene>
    <name evidence="8" type="ORF">RFH51_14790</name>
</gene>
<feature type="transmembrane region" description="Helical" evidence="6">
    <location>
        <begin position="308"/>
        <end position="332"/>
    </location>
</feature>
<comment type="subcellular location">
    <subcellularLocation>
        <location evidence="1">Cell membrane</location>
        <topology evidence="1">Multi-pass membrane protein</topology>
    </subcellularLocation>
</comment>
<feature type="transmembrane region" description="Helical" evidence="6">
    <location>
        <begin position="176"/>
        <end position="198"/>
    </location>
</feature>
<dbReference type="Pfam" id="PF07690">
    <property type="entry name" value="MFS_1"/>
    <property type="match status" value="1"/>
</dbReference>
<protein>
    <submittedName>
        <fullName evidence="8">MFS transporter</fullName>
    </submittedName>
</protein>
<evidence type="ECO:0000313" key="9">
    <source>
        <dbReference type="Proteomes" id="UP001243195"/>
    </source>
</evidence>
<dbReference type="AlphaFoldDB" id="A0AAW8JJT0"/>
<dbReference type="PROSITE" id="PS50850">
    <property type="entry name" value="MFS"/>
    <property type="match status" value="1"/>
</dbReference>
<keyword evidence="4 6" id="KW-1133">Transmembrane helix</keyword>
<evidence type="ECO:0000313" key="8">
    <source>
        <dbReference type="EMBL" id="MDQ9072723.1"/>
    </source>
</evidence>
<dbReference type="SUPFAM" id="SSF103473">
    <property type="entry name" value="MFS general substrate transporter"/>
    <property type="match status" value="1"/>
</dbReference>
<organism evidence="8 9">
    <name type="scientific">Acinetobacter gerneri</name>
    <dbReference type="NCBI Taxonomy" id="202952"/>
    <lineage>
        <taxon>Bacteria</taxon>
        <taxon>Pseudomonadati</taxon>
        <taxon>Pseudomonadota</taxon>
        <taxon>Gammaproteobacteria</taxon>
        <taxon>Moraxellales</taxon>
        <taxon>Moraxellaceae</taxon>
        <taxon>Acinetobacter</taxon>
    </lineage>
</organism>
<name>A0AAW8JJT0_9GAMM</name>
<dbReference type="GO" id="GO:0022857">
    <property type="term" value="F:transmembrane transporter activity"/>
    <property type="evidence" value="ECO:0007669"/>
    <property type="project" value="InterPro"/>
</dbReference>
<dbReference type="InterPro" id="IPR020846">
    <property type="entry name" value="MFS_dom"/>
</dbReference>
<dbReference type="CDD" id="cd17324">
    <property type="entry name" value="MFS_NepI_like"/>
    <property type="match status" value="1"/>
</dbReference>
<evidence type="ECO:0000256" key="3">
    <source>
        <dbReference type="ARBA" id="ARBA00022692"/>
    </source>
</evidence>
<keyword evidence="2" id="KW-1003">Cell membrane</keyword>
<reference evidence="8" key="1">
    <citation type="submission" date="2023-08" db="EMBL/GenBank/DDBJ databases">
        <title>Emergence of clinically-relevant ST2 carbapenem-resistant Acinetobacter baumannii strains in hospital sewages in Zhejiang, East of China.</title>
        <authorList>
            <person name="Kaichao C."/>
            <person name="Zhang R."/>
        </authorList>
    </citation>
    <scope>NUCLEOTIDE SEQUENCE</scope>
    <source>
        <strain evidence="8">M-SY-60</strain>
    </source>
</reference>
<dbReference type="InterPro" id="IPR036259">
    <property type="entry name" value="MFS_trans_sf"/>
</dbReference>
<proteinExistence type="predicted"/>
<keyword evidence="3 6" id="KW-0812">Transmembrane</keyword>
<evidence type="ECO:0000256" key="4">
    <source>
        <dbReference type="ARBA" id="ARBA00022989"/>
    </source>
</evidence>
<dbReference type="InterPro" id="IPR050189">
    <property type="entry name" value="MFS_Efflux_Transporters"/>
</dbReference>
<feature type="transmembrane region" description="Helical" evidence="6">
    <location>
        <begin position="51"/>
        <end position="78"/>
    </location>
</feature>
<feature type="transmembrane region" description="Helical" evidence="6">
    <location>
        <begin position="370"/>
        <end position="390"/>
    </location>
</feature>
<evidence type="ECO:0000256" key="6">
    <source>
        <dbReference type="SAM" id="Phobius"/>
    </source>
</evidence>
<accession>A0AAW8JJT0</accession>
<feature type="transmembrane region" description="Helical" evidence="6">
    <location>
        <begin position="109"/>
        <end position="131"/>
    </location>
</feature>
<evidence type="ECO:0000256" key="1">
    <source>
        <dbReference type="ARBA" id="ARBA00004651"/>
    </source>
</evidence>
<dbReference type="EMBL" id="JAVIDA010000025">
    <property type="protein sequence ID" value="MDQ9072723.1"/>
    <property type="molecule type" value="Genomic_DNA"/>
</dbReference>
<evidence type="ECO:0000259" key="7">
    <source>
        <dbReference type="PROSITE" id="PS50850"/>
    </source>
</evidence>
<feature type="transmembrane region" description="Helical" evidence="6">
    <location>
        <begin position="251"/>
        <end position="272"/>
    </location>
</feature>
<dbReference type="GO" id="GO:0005886">
    <property type="term" value="C:plasma membrane"/>
    <property type="evidence" value="ECO:0007669"/>
    <property type="project" value="UniProtKB-SubCell"/>
</dbReference>
<dbReference type="PANTHER" id="PTHR43124">
    <property type="entry name" value="PURINE EFFLUX PUMP PBUE"/>
    <property type="match status" value="1"/>
</dbReference>
<dbReference type="Proteomes" id="UP001243195">
    <property type="component" value="Unassembled WGS sequence"/>
</dbReference>
<evidence type="ECO:0000256" key="2">
    <source>
        <dbReference type="ARBA" id="ARBA00022475"/>
    </source>
</evidence>
<sequence>MTDEITQTDQSAPSKGSWFALITTAIAAFVLVTSEFLPIGLINEIAKELEISIGTAGLMITLPGIMAAISAAFLPIFAKGLDRRYLLIILTMTMIIANAITAISTNFTILLLSRFILGFAIGGFWGTAIALSGKLAPAYLHISTATATIMSGVTLAAILGVPIGTWLSNFYGWRNAFAITAVLGVFALIFEVLSLPSLKPQSSLKFKELPSLFRVPKARQGMCIIFLMGFAHFAAYSYMTPFFKNVAMFDTAQISLLLLIYGIAGFLGNAFAGYSGNINVRYTFAFLAACYVIVFFGFPSFATEIYAAFILTGLWGFAFGAFPTTANVWMFVHAPDAIEKGLPLFVATFQIMIATGALFGGYIIDHFNANILLYSVISFIFLALLSIFTISRGLNNPKIETINLCCDNSGSS</sequence>
<feature type="domain" description="Major facilitator superfamily (MFS) profile" evidence="7">
    <location>
        <begin position="20"/>
        <end position="395"/>
    </location>
</feature>
<dbReference type="RefSeq" id="WP_308956972.1">
    <property type="nucleotide sequence ID" value="NZ_JAVICY010000027.1"/>
</dbReference>
<comment type="caution">
    <text evidence="8">The sequence shown here is derived from an EMBL/GenBank/DDBJ whole genome shotgun (WGS) entry which is preliminary data.</text>
</comment>
<feature type="transmembrane region" description="Helical" evidence="6">
    <location>
        <begin position="284"/>
        <end position="302"/>
    </location>
</feature>
<evidence type="ECO:0000256" key="5">
    <source>
        <dbReference type="ARBA" id="ARBA00023136"/>
    </source>
</evidence>
<keyword evidence="5 6" id="KW-0472">Membrane</keyword>
<feature type="transmembrane region" description="Helical" evidence="6">
    <location>
        <begin position="85"/>
        <end position="103"/>
    </location>
</feature>
<feature type="transmembrane region" description="Helical" evidence="6">
    <location>
        <begin position="344"/>
        <end position="364"/>
    </location>
</feature>
<dbReference type="InterPro" id="IPR011701">
    <property type="entry name" value="MFS"/>
</dbReference>
<feature type="transmembrane region" description="Helical" evidence="6">
    <location>
        <begin position="138"/>
        <end position="164"/>
    </location>
</feature>